<proteinExistence type="predicted"/>
<dbReference type="Gene3D" id="3.30.565.10">
    <property type="entry name" value="Histidine kinase-like ATPase, C-terminal domain"/>
    <property type="match status" value="1"/>
</dbReference>
<dbReference type="STRING" id="243365.CV_1665"/>
<dbReference type="SUPFAM" id="SSF55874">
    <property type="entry name" value="ATPase domain of HSP90 chaperone/DNA topoisomerase II/histidine kinase"/>
    <property type="match status" value="1"/>
</dbReference>
<dbReference type="EC" id="2.7.13.3" evidence="3"/>
<feature type="transmembrane region" description="Helical" evidence="14">
    <location>
        <begin position="166"/>
        <end position="187"/>
    </location>
</feature>
<dbReference type="SUPFAM" id="SSF55781">
    <property type="entry name" value="GAF domain-like"/>
    <property type="match status" value="1"/>
</dbReference>
<dbReference type="GO" id="GO:0071555">
    <property type="term" value="P:cell wall organization"/>
    <property type="evidence" value="ECO:0007669"/>
    <property type="project" value="InterPro"/>
</dbReference>
<dbReference type="GO" id="GO:0000155">
    <property type="term" value="F:phosphorelay sensor kinase activity"/>
    <property type="evidence" value="ECO:0007669"/>
    <property type="project" value="InterPro"/>
</dbReference>
<dbReference type="InterPro" id="IPR003018">
    <property type="entry name" value="GAF"/>
</dbReference>
<dbReference type="Pfam" id="PF02518">
    <property type="entry name" value="HATPase_c"/>
    <property type="match status" value="1"/>
</dbReference>
<keyword evidence="4" id="KW-1003">Cell membrane</keyword>
<protein>
    <recommendedName>
        <fullName evidence="3">histidine kinase</fullName>
        <ecNumber evidence="3">2.7.13.3</ecNumber>
    </recommendedName>
</protein>
<evidence type="ECO:0000256" key="5">
    <source>
        <dbReference type="ARBA" id="ARBA00022553"/>
    </source>
</evidence>
<keyword evidence="5" id="KW-0597">Phosphoprotein</keyword>
<dbReference type="Pfam" id="PF07694">
    <property type="entry name" value="5TM-5TMR_LYT"/>
    <property type="match status" value="1"/>
</dbReference>
<evidence type="ECO:0000313" key="16">
    <source>
        <dbReference type="EMBL" id="AAQ59341.1"/>
    </source>
</evidence>
<evidence type="ECO:0000256" key="8">
    <source>
        <dbReference type="ARBA" id="ARBA00022741"/>
    </source>
</evidence>
<name>Q7NXG1_CHRVO</name>
<evidence type="ECO:0000256" key="12">
    <source>
        <dbReference type="ARBA" id="ARBA00023012"/>
    </source>
</evidence>
<comment type="subcellular location">
    <subcellularLocation>
        <location evidence="2">Cell membrane</location>
        <topology evidence="2">Multi-pass membrane protein</topology>
    </subcellularLocation>
</comment>
<dbReference type="InterPro" id="IPR003594">
    <property type="entry name" value="HATPase_dom"/>
</dbReference>
<evidence type="ECO:0000313" key="17">
    <source>
        <dbReference type="Proteomes" id="UP000001424"/>
    </source>
</evidence>
<organism evidence="16 17">
    <name type="scientific">Chromobacterium violaceum (strain ATCC 12472 / DSM 30191 / JCM 1249 / CCUG 213 / NBRC 12614 / NCIMB 9131 / NCTC 9757 / MK)</name>
    <dbReference type="NCBI Taxonomy" id="243365"/>
    <lineage>
        <taxon>Bacteria</taxon>
        <taxon>Pseudomonadati</taxon>
        <taxon>Pseudomonadota</taxon>
        <taxon>Betaproteobacteria</taxon>
        <taxon>Neisseriales</taxon>
        <taxon>Chromobacteriaceae</taxon>
        <taxon>Chromobacterium</taxon>
    </lineage>
</organism>
<accession>Q7NXG1</accession>
<dbReference type="InterPro" id="IPR050640">
    <property type="entry name" value="Bact_2-comp_sensor_kinase"/>
</dbReference>
<dbReference type="Gene3D" id="3.30.450.40">
    <property type="match status" value="1"/>
</dbReference>
<feature type="transmembrane region" description="Helical" evidence="14">
    <location>
        <begin position="199"/>
        <end position="220"/>
    </location>
</feature>
<feature type="domain" description="GAF" evidence="15">
    <location>
        <begin position="253"/>
        <end position="390"/>
    </location>
</feature>
<sequence length="590" mass="64364">MSQNKAAGTARSLNCSRANNPCHRMIVELTLVLSLLQQMCVYLVIAYLLSKTPLFIPLTQITLQLPHKLVCYLVFSMFCIMGTYFGLHIQDSIANTRAIGAVLGGMLGGPWVGLAVGFTGGLHRYSLGGLTAGACMVSTMMEGLLGGLVHLYLVRRGLRARLFDPLVVAAVACVAEIGQMLILLALVRPSEAAERLVASIALPMMAANTLGAAMFMRILLDRRVLAEKYSTAFSGKALQIAARAEGVLRQGFDPENSMTVARILYEELGVGAVAITDRERLLAFIGIGADHHLPGTAITSPHTHRAIERNEVVYADGNETPYRCSISPQCRLASSLVIPLRGEDERVIGTIKLYEPRNKLFSRINLTLGEGIARLLSAQILQGQYDKQKQLLAQTEIKLLHAQVNPHFLFNALNTLSAVIRRNPEHARRLVQYLSTFFRKNLKRSGEAATLEDEIEHVSAYLRIEEARFAGRLDVEISLDEAARRARLPAFSLQPIVENAIKHGTSQLLEAGRIRIAARCADGRLCVTVEDNAGLYAPAGPGDGLGMSLVDRRIRARHGPAYGVSVECEPEAYTRVTLSVPCPEPGEIPC</sequence>
<dbReference type="InterPro" id="IPR029016">
    <property type="entry name" value="GAF-like_dom_sf"/>
</dbReference>
<keyword evidence="9 16" id="KW-0418">Kinase</keyword>
<dbReference type="KEGG" id="cvi:CV_1665"/>
<dbReference type="InterPro" id="IPR036890">
    <property type="entry name" value="HATPase_C_sf"/>
</dbReference>
<dbReference type="InterPro" id="IPR010559">
    <property type="entry name" value="Sig_transdc_His_kin_internal"/>
</dbReference>
<dbReference type="AlphaFoldDB" id="Q7NXG1"/>
<keyword evidence="6" id="KW-0808">Transferase</keyword>
<dbReference type="Pfam" id="PF06580">
    <property type="entry name" value="His_kinase"/>
    <property type="match status" value="1"/>
</dbReference>
<feature type="transmembrane region" description="Helical" evidence="14">
    <location>
        <begin position="26"/>
        <end position="49"/>
    </location>
</feature>
<evidence type="ECO:0000256" key="3">
    <source>
        <dbReference type="ARBA" id="ARBA00012438"/>
    </source>
</evidence>
<dbReference type="GO" id="GO:0005524">
    <property type="term" value="F:ATP binding"/>
    <property type="evidence" value="ECO:0007669"/>
    <property type="project" value="UniProtKB-KW"/>
</dbReference>
<dbReference type="GO" id="GO:0005886">
    <property type="term" value="C:plasma membrane"/>
    <property type="evidence" value="ECO:0007669"/>
    <property type="project" value="UniProtKB-SubCell"/>
</dbReference>
<dbReference type="SMART" id="SM00065">
    <property type="entry name" value="GAF"/>
    <property type="match status" value="1"/>
</dbReference>
<evidence type="ECO:0000256" key="9">
    <source>
        <dbReference type="ARBA" id="ARBA00022777"/>
    </source>
</evidence>
<evidence type="ECO:0000256" key="11">
    <source>
        <dbReference type="ARBA" id="ARBA00022989"/>
    </source>
</evidence>
<feature type="transmembrane region" description="Helical" evidence="14">
    <location>
        <begin position="130"/>
        <end position="154"/>
    </location>
</feature>
<reference evidence="16 17" key="1">
    <citation type="journal article" date="2003" name="Proc. Natl. Acad. Sci. U.S.A.">
        <title>The complete genome sequence of Chromobacterium violaceum reveals remarkable and exploitable bacterial adaptability.</title>
        <authorList>
            <person name="Vasconcelos A.T.R."/>
            <person name="de Almeida D.F."/>
            <person name="Almeida F.C."/>
            <person name="de Almeida L.G.P."/>
            <person name="de Almeida R."/>
            <person name="Goncalves J.A.A."/>
            <person name="Andrade E.M."/>
            <person name="Antonio R.V."/>
            <person name="Araripe J."/>
            <person name="de Araujo M.F.F."/>
            <person name="Filho S.A."/>
            <person name="Azevedo V."/>
            <person name="Batista A.J."/>
            <person name="Bataus L.A.M."/>
            <person name="Batista J.S."/>
            <person name="Belo A."/>
            <person name="vander Berg C."/>
            <person name="Blamey J."/>
            <person name="Bogo M."/>
            <person name="Bonato S."/>
            <person name="Bordignon J."/>
            <person name="Brito C.A."/>
            <person name="Brocchi M."/>
            <person name="Burity H.A."/>
            <person name="Camargo A.A."/>
            <person name="Cardoso D.D.P."/>
            <person name="Carneiro N.P."/>
            <person name="Carraro D.M."/>
            <person name="Carvalho C.M.B."/>
            <person name="Cascardo J.C.M."/>
            <person name="Cavada B.S."/>
            <person name="Chueire L.M.O."/>
            <person name="Pasa T.B.C."/>
            <person name="Duran N."/>
            <person name="Fagundes N."/>
            <person name="Falcao C.L."/>
            <person name="Fantinatti F."/>
            <person name="Farias I.P."/>
            <person name="Felipe M.S.S."/>
            <person name="Ferrari L.P."/>
            <person name="Ferro J.A."/>
            <person name="Ferro M.I.T."/>
            <person name="Franco G.R."/>
            <person name="Freitas N.S.A."/>
            <person name="Furlan L.R."/>
            <person name="Gazzinelli R.T."/>
            <person name="Gomes E.A."/>
            <person name="Goncalves P.R."/>
            <person name="Grangeiro T.B."/>
            <person name="Grattapaglia D."/>
            <person name="Grisard E.C."/>
            <person name="Guimaraes C.T."/>
            <person name="Hanna E.S."/>
            <person name="Hungria M."/>
            <person name="Jardim S.N."/>
            <person name="Laurino J."/>
            <person name="Leoi L.C.T."/>
            <person name="Fassarella L."/>
            <person name="Lima A."/>
            <person name="Loureiro M.F."/>
            <person name="Lyra M.C.P."/>
            <person name="Macedo M."/>
            <person name="Madeira H.M.F."/>
            <person name="Manfio G.P."/>
            <person name="Maranhao A.Q."/>
            <person name="Martins W.S."/>
            <person name="di Mauro S.M.Z."/>
            <person name="de Medeiros S.R.B."/>
            <person name="Meissner R.D.V."/>
            <person name="Menck C.F.M."/>
            <person name="Moreira M.A.M."/>
            <person name="Nascimento F.F."/>
            <person name="Nicolas M.F."/>
            <person name="Oliveira J.G."/>
            <person name="Oliveira S.C."/>
            <person name="Paixao R.F.C."/>
            <person name="Parente J.A."/>
            <person name="Pedrosa F.O."/>
            <person name="Pena S.J.D."/>
            <person name="Perreira J.O."/>
            <person name="Perreira M."/>
            <person name="Pinto L.S.R.C."/>
            <person name="Pinto L.S."/>
            <person name="Porto J.I.R."/>
            <person name="Potrich D.P."/>
            <person name="Neto C.E.R."/>
            <person name="Reis A.M.M."/>
            <person name="Rigo L.U."/>
            <person name="Rondinelli E."/>
            <person name="dos Santos E.B.P."/>
            <person name="Santos F.R."/>
            <person name="Schneider M.P.C."/>
            <person name="Seuanez H.N."/>
            <person name="Silva A.M.R."/>
            <person name="da Silva A.L.C."/>
            <person name="Silva D.W."/>
            <person name="Silva R."/>
            <person name="Simoes I.C."/>
            <person name="Simon D."/>
            <person name="Soares C.M.A."/>
            <person name="Soares R.B.A."/>
            <person name="Souza E.M."/>
            <person name="Souza K.R.L."/>
            <person name="Souza R.C."/>
            <person name="Steffens M.B.R."/>
            <person name="Steindel M."/>
            <person name="Teixeira S.R."/>
            <person name="Urmenyi T."/>
            <person name="Vettore A."/>
            <person name="Wassem R."/>
            <person name="Zaha A."/>
            <person name="Simpson A.J.G."/>
        </authorList>
    </citation>
    <scope>NUCLEOTIDE SEQUENCE [LARGE SCALE GENOMIC DNA]</scope>
    <source>
        <strain evidence="17">ATCC 12472 / DSM 30191 / JCM 1249 / NBRC 12614 / NCIMB 9131 / NCTC 9757</strain>
    </source>
</reference>
<dbReference type="eggNOG" id="COG3275">
    <property type="taxonomic scope" value="Bacteria"/>
</dbReference>
<evidence type="ECO:0000259" key="15">
    <source>
        <dbReference type="SMART" id="SM00065"/>
    </source>
</evidence>
<comment type="catalytic activity">
    <reaction evidence="1">
        <text>ATP + protein L-histidine = ADP + protein N-phospho-L-histidine.</text>
        <dbReference type="EC" id="2.7.13.3"/>
    </reaction>
</comment>
<evidence type="ECO:0000256" key="4">
    <source>
        <dbReference type="ARBA" id="ARBA00022475"/>
    </source>
</evidence>
<evidence type="ECO:0000256" key="7">
    <source>
        <dbReference type="ARBA" id="ARBA00022692"/>
    </source>
</evidence>
<dbReference type="PANTHER" id="PTHR34220">
    <property type="entry name" value="SENSOR HISTIDINE KINASE YPDA"/>
    <property type="match status" value="1"/>
</dbReference>
<gene>
    <name evidence="16" type="ordered locus">CV_1665</name>
</gene>
<feature type="transmembrane region" description="Helical" evidence="14">
    <location>
        <begin position="99"/>
        <end position="118"/>
    </location>
</feature>
<evidence type="ECO:0000256" key="13">
    <source>
        <dbReference type="ARBA" id="ARBA00023136"/>
    </source>
</evidence>
<evidence type="ECO:0000256" key="1">
    <source>
        <dbReference type="ARBA" id="ARBA00000085"/>
    </source>
</evidence>
<keyword evidence="11 14" id="KW-1133">Transmembrane helix</keyword>
<keyword evidence="13 14" id="KW-0472">Membrane</keyword>
<dbReference type="HOGENOM" id="CLU_020473_3_3_4"/>
<evidence type="ECO:0000256" key="6">
    <source>
        <dbReference type="ARBA" id="ARBA00022679"/>
    </source>
</evidence>
<dbReference type="InterPro" id="IPR011620">
    <property type="entry name" value="Sig_transdc_His_kinase_LytS_TM"/>
</dbReference>
<evidence type="ECO:0000256" key="2">
    <source>
        <dbReference type="ARBA" id="ARBA00004651"/>
    </source>
</evidence>
<feature type="transmembrane region" description="Helical" evidence="14">
    <location>
        <begin position="69"/>
        <end position="87"/>
    </location>
</feature>
<keyword evidence="10" id="KW-0067">ATP-binding</keyword>
<dbReference type="PANTHER" id="PTHR34220:SF10">
    <property type="entry name" value="SENSOR HISTIDINE KINASE BTSS"/>
    <property type="match status" value="1"/>
</dbReference>
<dbReference type="Proteomes" id="UP000001424">
    <property type="component" value="Chromosome"/>
</dbReference>
<keyword evidence="17" id="KW-1185">Reference proteome</keyword>
<evidence type="ECO:0000256" key="10">
    <source>
        <dbReference type="ARBA" id="ARBA00022840"/>
    </source>
</evidence>
<keyword evidence="8" id="KW-0547">Nucleotide-binding</keyword>
<keyword evidence="12" id="KW-0902">Two-component regulatory system</keyword>
<evidence type="ECO:0000256" key="14">
    <source>
        <dbReference type="SAM" id="Phobius"/>
    </source>
</evidence>
<dbReference type="EMBL" id="AE016825">
    <property type="protein sequence ID" value="AAQ59341.1"/>
    <property type="molecule type" value="Genomic_DNA"/>
</dbReference>
<keyword evidence="7 14" id="KW-0812">Transmembrane</keyword>